<dbReference type="HOGENOM" id="CLU_010194_1_2_5"/>
<dbReference type="AlphaFoldDB" id="F1ZB43"/>
<proteinExistence type="inferred from homology"/>
<gene>
    <name evidence="3" type="ORF">Y88_0142</name>
</gene>
<sequence length="263" mass="27658">MMDEGFEAGRVALVTGASRGIGRATAIRLATDFSAVAIVARSETGLESAADEIRAAGARALVLPFDLRHPDAAARAVAATVGVLGRLDAVATIAGDVSQKGLFDLGDGDWHDSLALKFHGMRRMVLAAWPHLRKTSGAVAITSGTSAFVPKAAFAAVGAINAMILALSRTFAEQGQADGIRVNSVSPGPVMTDRRRQMLHRFAQNRGLDPDSAVTVFARENGIIRFGEPQDVAEVYAWLLSPAASWVCGSNFRVDGGEVKVAF</sequence>
<dbReference type="PANTHER" id="PTHR43477">
    <property type="entry name" value="DIHYDROANTICAPSIN 7-DEHYDROGENASE"/>
    <property type="match status" value="1"/>
</dbReference>
<keyword evidence="2" id="KW-0560">Oxidoreductase</keyword>
<protein>
    <submittedName>
        <fullName evidence="3">Short-chain dehydrogenase/reductase SDR</fullName>
    </submittedName>
</protein>
<dbReference type="InterPro" id="IPR051122">
    <property type="entry name" value="SDR_DHRS6-like"/>
</dbReference>
<dbReference type="PANTHER" id="PTHR43477:SF1">
    <property type="entry name" value="DIHYDROANTICAPSIN 7-DEHYDROGENASE"/>
    <property type="match status" value="1"/>
</dbReference>
<evidence type="ECO:0000313" key="3">
    <source>
        <dbReference type="EMBL" id="EGD58090.1"/>
    </source>
</evidence>
<evidence type="ECO:0000313" key="4">
    <source>
        <dbReference type="Proteomes" id="UP000004728"/>
    </source>
</evidence>
<dbReference type="PRINTS" id="PR00081">
    <property type="entry name" value="GDHRDH"/>
</dbReference>
<accession>F1ZB43</accession>
<dbReference type="STRING" id="983920.Y88_0142"/>
<dbReference type="InParanoid" id="F1ZB43"/>
<dbReference type="GO" id="GO:0016491">
    <property type="term" value="F:oxidoreductase activity"/>
    <property type="evidence" value="ECO:0007669"/>
    <property type="project" value="UniProtKB-KW"/>
</dbReference>
<name>F1ZB43_9SPHN</name>
<dbReference type="SUPFAM" id="SSF51735">
    <property type="entry name" value="NAD(P)-binding Rossmann-fold domains"/>
    <property type="match status" value="1"/>
</dbReference>
<dbReference type="InterPro" id="IPR036291">
    <property type="entry name" value="NAD(P)-bd_dom_sf"/>
</dbReference>
<organism evidence="3 4">
    <name type="scientific">Novosphingobium nitrogenifigens DSM 19370</name>
    <dbReference type="NCBI Taxonomy" id="983920"/>
    <lineage>
        <taxon>Bacteria</taxon>
        <taxon>Pseudomonadati</taxon>
        <taxon>Pseudomonadota</taxon>
        <taxon>Alphaproteobacteria</taxon>
        <taxon>Sphingomonadales</taxon>
        <taxon>Sphingomonadaceae</taxon>
        <taxon>Novosphingobium</taxon>
    </lineage>
</organism>
<dbReference type="eggNOG" id="COG1028">
    <property type="taxonomic scope" value="Bacteria"/>
</dbReference>
<dbReference type="InterPro" id="IPR002347">
    <property type="entry name" value="SDR_fam"/>
</dbReference>
<dbReference type="EMBL" id="AEWJ01000044">
    <property type="protein sequence ID" value="EGD58090.1"/>
    <property type="molecule type" value="Genomic_DNA"/>
</dbReference>
<comment type="similarity">
    <text evidence="1">Belongs to the short-chain dehydrogenases/reductases (SDR) family.</text>
</comment>
<dbReference type="Proteomes" id="UP000004728">
    <property type="component" value="Unassembled WGS sequence"/>
</dbReference>
<reference evidence="3 4" key="1">
    <citation type="journal article" date="2012" name="J. Bacteriol.">
        <title>Draft Genome Sequence of Novosphingobium nitrogenifigens Y88T.</title>
        <authorList>
            <person name="Strabala T.J."/>
            <person name="Macdonald L."/>
            <person name="Liu V."/>
            <person name="Smit A.M."/>
        </authorList>
    </citation>
    <scope>NUCLEOTIDE SEQUENCE [LARGE SCALE GENOMIC DNA]</scope>
    <source>
        <strain evidence="3 4">DSM 19370</strain>
    </source>
</reference>
<evidence type="ECO:0000256" key="1">
    <source>
        <dbReference type="ARBA" id="ARBA00006484"/>
    </source>
</evidence>
<comment type="caution">
    <text evidence="3">The sequence shown here is derived from an EMBL/GenBank/DDBJ whole genome shotgun (WGS) entry which is preliminary data.</text>
</comment>
<dbReference type="Gene3D" id="3.40.50.720">
    <property type="entry name" value="NAD(P)-binding Rossmann-like Domain"/>
    <property type="match status" value="1"/>
</dbReference>
<evidence type="ECO:0000256" key="2">
    <source>
        <dbReference type="ARBA" id="ARBA00023002"/>
    </source>
</evidence>
<keyword evidence="4" id="KW-1185">Reference proteome</keyword>
<dbReference type="Pfam" id="PF13561">
    <property type="entry name" value="adh_short_C2"/>
    <property type="match status" value="1"/>
</dbReference>